<comment type="pathway">
    <text evidence="1">Porphyrin-containing compound metabolism; protoporphyrin-IX biosynthesis; coproporphyrinogen-III from 5-aminolevulinate: step 1/4.</text>
</comment>
<gene>
    <name evidence="11" type="primary">hemB</name>
    <name evidence="11" type="ORF">AVCANL283_08510</name>
</gene>
<dbReference type="PRINTS" id="PR00144">
    <property type="entry name" value="DALDHYDRTASE"/>
</dbReference>
<keyword evidence="6 11" id="KW-0456">Lyase</keyword>
<dbReference type="SUPFAM" id="SSF51569">
    <property type="entry name" value="Aldolase"/>
    <property type="match status" value="1"/>
</dbReference>
<accession>A0ABS7WUS1</accession>
<proteinExistence type="inferred from homology"/>
<dbReference type="PANTHER" id="PTHR11458:SF0">
    <property type="entry name" value="DELTA-AMINOLEVULINIC ACID DEHYDRATASE"/>
    <property type="match status" value="1"/>
</dbReference>
<evidence type="ECO:0000256" key="2">
    <source>
        <dbReference type="ARBA" id="ARBA00008055"/>
    </source>
</evidence>
<dbReference type="GO" id="GO:0004655">
    <property type="term" value="F:porphobilinogen synthase activity"/>
    <property type="evidence" value="ECO:0007669"/>
    <property type="project" value="UniProtKB-EC"/>
</dbReference>
<evidence type="ECO:0000256" key="5">
    <source>
        <dbReference type="ARBA" id="ARBA00023133"/>
    </source>
</evidence>
<evidence type="ECO:0000313" key="11">
    <source>
        <dbReference type="EMBL" id="MBZ7988131.1"/>
    </source>
</evidence>
<keyword evidence="5" id="KW-0350">Heme biosynthesis</keyword>
<evidence type="ECO:0000256" key="6">
    <source>
        <dbReference type="ARBA" id="ARBA00023239"/>
    </source>
</evidence>
<evidence type="ECO:0000256" key="3">
    <source>
        <dbReference type="ARBA" id="ARBA00012053"/>
    </source>
</evidence>
<dbReference type="SMART" id="SM01004">
    <property type="entry name" value="ALAD"/>
    <property type="match status" value="1"/>
</dbReference>
<dbReference type="CDD" id="cd00384">
    <property type="entry name" value="ALAD_PBGS"/>
    <property type="match status" value="1"/>
</dbReference>
<comment type="catalytic activity">
    <reaction evidence="9">
        <text>2 5-aminolevulinate = porphobilinogen + 2 H2O + H(+)</text>
        <dbReference type="Rhea" id="RHEA:24064"/>
        <dbReference type="ChEBI" id="CHEBI:15377"/>
        <dbReference type="ChEBI" id="CHEBI:15378"/>
        <dbReference type="ChEBI" id="CHEBI:58126"/>
        <dbReference type="ChEBI" id="CHEBI:356416"/>
        <dbReference type="EC" id="4.2.1.24"/>
    </reaction>
</comment>
<keyword evidence="7" id="KW-0627">Porphyrin biosynthesis</keyword>
<sequence>MKRFRRLRKNNIIRQMVQENRLDINELIYPLFVVDKASFKKEISSMPNVFQLGFKELLEECRECLKLGINKILLFGVLEDDKKDACGSDAYNENGLISRAIKAIKQEFKDDIYLIADLCFCEYTNHGHCGILDENGYLDNDKSLQISVKQALVMAQAGVDMIAPSSMLDGIIYTLRKALDENSYYNIPIMAYSTKFASAFYGPFREVAQSTPKQGDRKSYQMDVANSKEALLESLEDEKQGADILMVKPALAFLDVVKDISNHSKLPIAVYNVSGEYAMLKNAAKQNLIDYDRMLIEIMLSFKRAGASIIITYHAKELALILGAK</sequence>
<dbReference type="RefSeq" id="WP_172230421.1">
    <property type="nucleotide sequence ID" value="NZ_CP035946.1"/>
</dbReference>
<protein>
    <recommendedName>
        <fullName evidence="4">Delta-aminolevulinic acid dehydratase</fullName>
        <ecNumber evidence="3">4.2.1.24</ecNumber>
    </recommendedName>
    <alternativeName>
        <fullName evidence="8">Porphobilinogen synthase</fullName>
    </alternativeName>
</protein>
<evidence type="ECO:0000256" key="1">
    <source>
        <dbReference type="ARBA" id="ARBA00004694"/>
    </source>
</evidence>
<dbReference type="Pfam" id="PF00490">
    <property type="entry name" value="ALAD"/>
    <property type="match status" value="1"/>
</dbReference>
<evidence type="ECO:0000256" key="10">
    <source>
        <dbReference type="RuleBase" id="RU004161"/>
    </source>
</evidence>
<dbReference type="PANTHER" id="PTHR11458">
    <property type="entry name" value="DELTA-AMINOLEVULINIC ACID DEHYDRATASE"/>
    <property type="match status" value="1"/>
</dbReference>
<dbReference type="PIRSF" id="PIRSF001415">
    <property type="entry name" value="Porphbilin_synth"/>
    <property type="match status" value="1"/>
</dbReference>
<evidence type="ECO:0000256" key="9">
    <source>
        <dbReference type="ARBA" id="ARBA00047651"/>
    </source>
</evidence>
<evidence type="ECO:0000313" key="12">
    <source>
        <dbReference type="Proteomes" id="UP000786183"/>
    </source>
</evidence>
<dbReference type="InterPro" id="IPR013785">
    <property type="entry name" value="Aldolase_TIM"/>
</dbReference>
<evidence type="ECO:0000256" key="7">
    <source>
        <dbReference type="ARBA" id="ARBA00023244"/>
    </source>
</evidence>
<dbReference type="EMBL" id="JACGBB010000035">
    <property type="protein sequence ID" value="MBZ7988131.1"/>
    <property type="molecule type" value="Genomic_DNA"/>
</dbReference>
<evidence type="ECO:0000256" key="4">
    <source>
        <dbReference type="ARBA" id="ARBA00020771"/>
    </source>
</evidence>
<organism evidence="11 12">
    <name type="scientific">Campylobacter canadensis</name>
    <dbReference type="NCBI Taxonomy" id="449520"/>
    <lineage>
        <taxon>Bacteria</taxon>
        <taxon>Pseudomonadati</taxon>
        <taxon>Campylobacterota</taxon>
        <taxon>Epsilonproteobacteria</taxon>
        <taxon>Campylobacterales</taxon>
        <taxon>Campylobacteraceae</taxon>
        <taxon>Campylobacter</taxon>
    </lineage>
</organism>
<comment type="similarity">
    <text evidence="2 10">Belongs to the ALAD family.</text>
</comment>
<evidence type="ECO:0000256" key="8">
    <source>
        <dbReference type="ARBA" id="ARBA00032837"/>
    </source>
</evidence>
<dbReference type="InterPro" id="IPR001731">
    <property type="entry name" value="ALAD"/>
</dbReference>
<reference evidence="11 12" key="1">
    <citation type="submission" date="2020-07" db="EMBL/GenBank/DDBJ databases">
        <title>Transfer of Campylobacter canadensis to the novel genus Avispirillum gen. nov., that also includes two novel species recovered from migratory waterfowl: Avispirillum anseris sp. nov. and Avispirillum brantae sp. nov.</title>
        <authorList>
            <person name="Miller W.G."/>
            <person name="Chapman M.H."/>
            <person name="Yee E."/>
            <person name="Inglis G.D."/>
        </authorList>
    </citation>
    <scope>NUCLEOTIDE SEQUENCE [LARGE SCALE GENOMIC DNA]</scope>
    <source>
        <strain evidence="11 12">L283</strain>
    </source>
</reference>
<dbReference type="Proteomes" id="UP000786183">
    <property type="component" value="Unassembled WGS sequence"/>
</dbReference>
<name>A0ABS7WUS1_9BACT</name>
<dbReference type="NCBIfam" id="NF006762">
    <property type="entry name" value="PRK09283.1"/>
    <property type="match status" value="1"/>
</dbReference>
<dbReference type="EC" id="4.2.1.24" evidence="3"/>
<comment type="caution">
    <text evidence="11">The sequence shown here is derived from an EMBL/GenBank/DDBJ whole genome shotgun (WGS) entry which is preliminary data.</text>
</comment>
<dbReference type="Gene3D" id="3.20.20.70">
    <property type="entry name" value="Aldolase class I"/>
    <property type="match status" value="1"/>
</dbReference>
<keyword evidence="12" id="KW-1185">Reference proteome</keyword>